<proteinExistence type="predicted"/>
<feature type="domain" description="RsbT co-antagonist protein RsbRD N-terminal" evidence="2">
    <location>
        <begin position="23"/>
        <end position="167"/>
    </location>
</feature>
<evidence type="ECO:0000313" key="4">
    <source>
        <dbReference type="Proteomes" id="UP000502996"/>
    </source>
</evidence>
<dbReference type="EMBL" id="CP049257">
    <property type="protein sequence ID" value="QIG45398.1"/>
    <property type="molecule type" value="Genomic_DNA"/>
</dbReference>
<reference evidence="3 4" key="1">
    <citation type="submission" date="2020-02" db="EMBL/GenBank/DDBJ databases">
        <title>Full genome sequence of Nocardioides sp. R-3366.</title>
        <authorList>
            <person name="Im W.-T."/>
        </authorList>
    </citation>
    <scope>NUCLEOTIDE SEQUENCE [LARGE SCALE GENOMIC DNA]</scope>
    <source>
        <strain evidence="3 4">R-3366</strain>
    </source>
</reference>
<dbReference type="PANTHER" id="PTHR33744">
    <property type="entry name" value="CARBOHYDRATE DIACID REGULATOR"/>
    <property type="match status" value="1"/>
</dbReference>
<dbReference type="PANTHER" id="PTHR33744:SF1">
    <property type="entry name" value="DNA-BINDING TRANSCRIPTIONAL ACTIVATOR ADER"/>
    <property type="match status" value="1"/>
</dbReference>
<gene>
    <name evidence="3" type="ORF">G5V58_23970</name>
</gene>
<dbReference type="AlphaFoldDB" id="A0A6G6WJ88"/>
<dbReference type="InterPro" id="IPR042070">
    <property type="entry name" value="PucR_C-HTH_sf"/>
</dbReference>
<dbReference type="InterPro" id="IPR025736">
    <property type="entry name" value="PucR_C-HTH_dom"/>
</dbReference>
<accession>A0A6G6WJ88</accession>
<evidence type="ECO:0000313" key="3">
    <source>
        <dbReference type="EMBL" id="QIG45398.1"/>
    </source>
</evidence>
<dbReference type="InterPro" id="IPR025751">
    <property type="entry name" value="RsbRD_N_dom"/>
</dbReference>
<keyword evidence="4" id="KW-1185">Reference proteome</keyword>
<feature type="domain" description="PucR C-terminal helix-turn-helix" evidence="1">
    <location>
        <begin position="319"/>
        <end position="375"/>
    </location>
</feature>
<dbReference type="Pfam" id="PF14361">
    <property type="entry name" value="RsbRD_N"/>
    <property type="match status" value="1"/>
</dbReference>
<dbReference type="Pfam" id="PF13556">
    <property type="entry name" value="HTH_30"/>
    <property type="match status" value="1"/>
</dbReference>
<organism evidence="3 4">
    <name type="scientific">Nocardioides anomalus</name>
    <dbReference type="NCBI Taxonomy" id="2712223"/>
    <lineage>
        <taxon>Bacteria</taxon>
        <taxon>Bacillati</taxon>
        <taxon>Actinomycetota</taxon>
        <taxon>Actinomycetes</taxon>
        <taxon>Propionibacteriales</taxon>
        <taxon>Nocardioidaceae</taxon>
        <taxon>Nocardioides</taxon>
    </lineage>
</organism>
<evidence type="ECO:0000259" key="1">
    <source>
        <dbReference type="Pfam" id="PF13556"/>
    </source>
</evidence>
<sequence length="376" mass="40612">MGATDHRVTLSPAAVKEMRSQLPHLADDIVSAIVQEVPAYRDAFSGPMGQTISNAVRLALGGFLTLAGRSKASDQRTTALATEGSYQLGRGEARSGRSTDALLAAYRIGARVAWRELSSTGVRHGLGADVLADFAQLVFAYIDEQSAAAVAGHSEETETTGRVRQRLLDRLAELLLEGASADELTHAAERAGWPEPRTLTAVLAPTETVRAVVVGLPRETLQVPEADGDGLLLVPDVRRSGLLRTLRDHDALAGPTVAWREVRRSVDRAVRARALGVERDTESALPHLVLHADEDALADLRAQALAPLDALKPSARDKLADTLRAWLLHQGRRDDVAKALFVHPQTVRYRMGQLRDLYGDRLEDPDTVLALTLALA</sequence>
<protein>
    <submittedName>
        <fullName evidence="3">PucR family transcriptional regulator</fullName>
    </submittedName>
</protein>
<name>A0A6G6WJ88_9ACTN</name>
<dbReference type="InterPro" id="IPR051448">
    <property type="entry name" value="CdaR-like_regulators"/>
</dbReference>
<dbReference type="KEGG" id="nano:G5V58_23970"/>
<dbReference type="Gene3D" id="1.10.10.2840">
    <property type="entry name" value="PucR C-terminal helix-turn-helix domain"/>
    <property type="match status" value="1"/>
</dbReference>
<evidence type="ECO:0000259" key="2">
    <source>
        <dbReference type="Pfam" id="PF14361"/>
    </source>
</evidence>
<dbReference type="Proteomes" id="UP000502996">
    <property type="component" value="Chromosome"/>
</dbReference>